<dbReference type="EMBL" id="JAZDQU010000001">
    <property type="protein sequence ID" value="MEE1883865.1"/>
    <property type="molecule type" value="Genomic_DNA"/>
</dbReference>
<dbReference type="InterPro" id="IPR000758">
    <property type="entry name" value="Enterovir_OMP"/>
</dbReference>
<accession>A0ABU7GXS7</accession>
<gene>
    <name evidence="2" type="ORF">VRU49_00405</name>
</gene>
<dbReference type="Pfam" id="PF13568">
    <property type="entry name" value="OMP_b-brl_2"/>
    <property type="match status" value="1"/>
</dbReference>
<sequence length="200" mass="22128">MKRVILFFFLFGLGYSVHAQILPKLEAGVKAGLNLSKLNTENFLDSENKAGYYGGLWLRVGVAGLHFQPELIYSIKKTNLENNKTQELNEVTYKSLDVPLLIGTKIGAVGVGLRLNTGPLFSFKIAEDQKFNQVASSIIGMSSTNFNAKDANMAWQFGTGLDLKSLSIDLRYELGLSKLNKSGYPDAKLNLFQFGLGYKF</sequence>
<dbReference type="Proteomes" id="UP001337681">
    <property type="component" value="Unassembled WGS sequence"/>
</dbReference>
<proteinExistence type="predicted"/>
<evidence type="ECO:0000313" key="2">
    <source>
        <dbReference type="EMBL" id="MEE1883865.1"/>
    </source>
</evidence>
<comment type="caution">
    <text evidence="2">The sequence shown here is derived from an EMBL/GenBank/DDBJ whole genome shotgun (WGS) entry which is preliminary data.</text>
</comment>
<evidence type="ECO:0000313" key="3">
    <source>
        <dbReference type="Proteomes" id="UP001337681"/>
    </source>
</evidence>
<keyword evidence="3" id="KW-1185">Reference proteome</keyword>
<name>A0ABU7GXS7_9SPHI</name>
<dbReference type="RefSeq" id="WP_330144790.1">
    <property type="nucleotide sequence ID" value="NZ_JAZDQU010000001.1"/>
</dbReference>
<organism evidence="2 3">
    <name type="scientific">Pedobacter flavus</name>
    <dbReference type="NCBI Taxonomy" id="3113906"/>
    <lineage>
        <taxon>Bacteria</taxon>
        <taxon>Pseudomonadati</taxon>
        <taxon>Bacteroidota</taxon>
        <taxon>Sphingobacteriia</taxon>
        <taxon>Sphingobacteriales</taxon>
        <taxon>Sphingobacteriaceae</taxon>
        <taxon>Pedobacter</taxon>
    </lineage>
</organism>
<dbReference type="PROSITE" id="PS00695">
    <property type="entry name" value="ENT_VIR_OMP_2"/>
    <property type="match status" value="1"/>
</dbReference>
<dbReference type="InterPro" id="IPR025665">
    <property type="entry name" value="Beta-barrel_OMP_2"/>
</dbReference>
<protein>
    <submittedName>
        <fullName evidence="2">Porin family protein</fullName>
    </submittedName>
</protein>
<evidence type="ECO:0000259" key="1">
    <source>
        <dbReference type="Pfam" id="PF13568"/>
    </source>
</evidence>
<feature type="domain" description="Outer membrane protein beta-barrel" evidence="1">
    <location>
        <begin position="24"/>
        <end position="179"/>
    </location>
</feature>
<reference evidence="2 3" key="1">
    <citation type="submission" date="2024-01" db="EMBL/GenBank/DDBJ databases">
        <title>Pedobacter sp. nov., isolated from oil-contaminated soil.</title>
        <authorList>
            <person name="Le N.T.T."/>
        </authorList>
    </citation>
    <scope>NUCLEOTIDE SEQUENCE [LARGE SCALE GENOMIC DNA]</scope>
    <source>
        <strain evidence="2 3">VNH31</strain>
    </source>
</reference>